<dbReference type="RefSeq" id="WP_137639246.1">
    <property type="nucleotide sequence ID" value="NZ_BJDK01000004.1"/>
</dbReference>
<evidence type="ECO:0000256" key="2">
    <source>
        <dbReference type="ARBA" id="ARBA00022670"/>
    </source>
</evidence>
<keyword evidence="2" id="KW-0645">Protease</keyword>
<accession>A0ABW1R422</accession>
<evidence type="ECO:0000256" key="1">
    <source>
        <dbReference type="ARBA" id="ARBA00010243"/>
    </source>
</evidence>
<keyword evidence="3" id="KW-0479">Metal-binding</keyword>
<dbReference type="PROSITE" id="PS50249">
    <property type="entry name" value="MPN"/>
    <property type="match status" value="1"/>
</dbReference>
<feature type="domain" description="MPN" evidence="7">
    <location>
        <begin position="85"/>
        <end position="207"/>
    </location>
</feature>
<comment type="caution">
    <text evidence="8">The sequence shown here is derived from an EMBL/GenBank/DDBJ whole genome shotgun (WGS) entry which is preliminary data.</text>
</comment>
<keyword evidence="5" id="KW-0862">Zinc</keyword>
<dbReference type="SUPFAM" id="SSF102712">
    <property type="entry name" value="JAB1/MPN domain"/>
    <property type="match status" value="1"/>
</dbReference>
<dbReference type="PROSITE" id="PS01302">
    <property type="entry name" value="UPF0758"/>
    <property type="match status" value="1"/>
</dbReference>
<keyword evidence="6" id="KW-0482">Metalloprotease</keyword>
<evidence type="ECO:0000256" key="4">
    <source>
        <dbReference type="ARBA" id="ARBA00022801"/>
    </source>
</evidence>
<dbReference type="Pfam" id="PF04002">
    <property type="entry name" value="RadC"/>
    <property type="match status" value="1"/>
</dbReference>
<evidence type="ECO:0000256" key="3">
    <source>
        <dbReference type="ARBA" id="ARBA00022723"/>
    </source>
</evidence>
<dbReference type="InterPro" id="IPR020891">
    <property type="entry name" value="UPF0758_CS"/>
</dbReference>
<organism evidence="8 9">
    <name type="scientific">Lactiplantibacillus dongliensis</name>
    <dbReference type="NCBI Taxonomy" id="2559919"/>
    <lineage>
        <taxon>Bacteria</taxon>
        <taxon>Bacillati</taxon>
        <taxon>Bacillota</taxon>
        <taxon>Bacilli</taxon>
        <taxon>Lactobacillales</taxon>
        <taxon>Lactobacillaceae</taxon>
        <taxon>Lactiplantibacillus</taxon>
    </lineage>
</organism>
<sequence>MSLLVTSTSDNQLDQIQHLIQRFFGDFMTPSAADEAAQAFEQSYPLAQMHEWSEQVNPNPLWNSLLMAIRCGQLLQQQPRVRLGQIYGSEQTGAQLQHDFAGLGQEQLLLLCLDTKNQIVKRQVIFQGTLNACPVHPRELFQAALLTNTARVVIAHNHPSGDATPSKRDAAFTKRLQDCGELLGIPLLDSFVVGETDYFSFAEQGLLNCNIES</sequence>
<comment type="similarity">
    <text evidence="1">Belongs to the UPF0758 family.</text>
</comment>
<evidence type="ECO:0000256" key="5">
    <source>
        <dbReference type="ARBA" id="ARBA00022833"/>
    </source>
</evidence>
<evidence type="ECO:0000313" key="8">
    <source>
        <dbReference type="EMBL" id="MFC6163387.1"/>
    </source>
</evidence>
<gene>
    <name evidence="8" type="ORF">ACFP3T_01710</name>
</gene>
<protein>
    <submittedName>
        <fullName evidence="8">RadC family protein</fullName>
    </submittedName>
</protein>
<dbReference type="InterPro" id="IPR001405">
    <property type="entry name" value="UPF0758"/>
</dbReference>
<keyword evidence="9" id="KW-1185">Reference proteome</keyword>
<reference evidence="9" key="1">
    <citation type="journal article" date="2019" name="Int. J. Syst. Evol. Microbiol.">
        <title>The Global Catalogue of Microorganisms (GCM) 10K type strain sequencing project: providing services to taxonomists for standard genome sequencing and annotation.</title>
        <authorList>
            <consortium name="The Broad Institute Genomics Platform"/>
            <consortium name="The Broad Institute Genome Sequencing Center for Infectious Disease"/>
            <person name="Wu L."/>
            <person name="Ma J."/>
        </authorList>
    </citation>
    <scope>NUCLEOTIDE SEQUENCE [LARGE SCALE GENOMIC DNA]</scope>
    <source>
        <strain evidence="9">CCM 8932</strain>
    </source>
</reference>
<name>A0ABW1R422_9LACO</name>
<dbReference type="CDD" id="cd08071">
    <property type="entry name" value="MPN_DUF2466"/>
    <property type="match status" value="1"/>
</dbReference>
<evidence type="ECO:0000259" key="7">
    <source>
        <dbReference type="PROSITE" id="PS50249"/>
    </source>
</evidence>
<evidence type="ECO:0000313" key="9">
    <source>
        <dbReference type="Proteomes" id="UP001596253"/>
    </source>
</evidence>
<dbReference type="PANTHER" id="PTHR30471">
    <property type="entry name" value="DNA REPAIR PROTEIN RADC"/>
    <property type="match status" value="1"/>
</dbReference>
<dbReference type="InterPro" id="IPR037518">
    <property type="entry name" value="MPN"/>
</dbReference>
<dbReference type="InterPro" id="IPR025657">
    <property type="entry name" value="RadC_JAB"/>
</dbReference>
<dbReference type="Proteomes" id="UP001596253">
    <property type="component" value="Unassembled WGS sequence"/>
</dbReference>
<dbReference type="PANTHER" id="PTHR30471:SF3">
    <property type="entry name" value="UPF0758 PROTEIN YEES-RELATED"/>
    <property type="match status" value="1"/>
</dbReference>
<proteinExistence type="inferred from homology"/>
<dbReference type="EMBL" id="JBHSSD010000008">
    <property type="protein sequence ID" value="MFC6163387.1"/>
    <property type="molecule type" value="Genomic_DNA"/>
</dbReference>
<evidence type="ECO:0000256" key="6">
    <source>
        <dbReference type="ARBA" id="ARBA00023049"/>
    </source>
</evidence>
<keyword evidence="4" id="KW-0378">Hydrolase</keyword>
<dbReference type="Gene3D" id="3.40.140.10">
    <property type="entry name" value="Cytidine Deaminase, domain 2"/>
    <property type="match status" value="1"/>
</dbReference>